<keyword evidence="1" id="KW-0472">Membrane</keyword>
<gene>
    <name evidence="2" type="ORF">GGQ80_002196</name>
</gene>
<evidence type="ECO:0000256" key="1">
    <source>
        <dbReference type="SAM" id="Phobius"/>
    </source>
</evidence>
<dbReference type="EMBL" id="JACIEV010000005">
    <property type="protein sequence ID" value="MBB4154286.1"/>
    <property type="molecule type" value="Genomic_DNA"/>
</dbReference>
<comment type="caution">
    <text evidence="2">The sequence shown here is derived from an EMBL/GenBank/DDBJ whole genome shotgun (WGS) entry which is preliminary data.</text>
</comment>
<keyword evidence="3" id="KW-1185">Reference proteome</keyword>
<protein>
    <submittedName>
        <fullName evidence="2">Uncharacterized protein</fullName>
    </submittedName>
</protein>
<evidence type="ECO:0000313" key="2">
    <source>
        <dbReference type="EMBL" id="MBB4154286.1"/>
    </source>
</evidence>
<name>A0A840FDG6_9SPHN</name>
<reference evidence="2 3" key="1">
    <citation type="submission" date="2020-08" db="EMBL/GenBank/DDBJ databases">
        <title>Genomic Encyclopedia of Type Strains, Phase IV (KMG-IV): sequencing the most valuable type-strain genomes for metagenomic binning, comparative biology and taxonomic classification.</title>
        <authorList>
            <person name="Goeker M."/>
        </authorList>
    </citation>
    <scope>NUCLEOTIDE SEQUENCE [LARGE SCALE GENOMIC DNA]</scope>
    <source>
        <strain evidence="2 3">YC6723</strain>
    </source>
</reference>
<sequence length="50" mass="5539">MSDQEPKPTPFWKQAALAGVILFAPGGFILGATLLAQRYRNWQKSPSPRP</sequence>
<keyword evidence="1" id="KW-0812">Transmembrane</keyword>
<proteinExistence type="predicted"/>
<dbReference type="Proteomes" id="UP000529795">
    <property type="component" value="Unassembled WGS sequence"/>
</dbReference>
<dbReference type="AlphaFoldDB" id="A0A840FDG6"/>
<feature type="transmembrane region" description="Helical" evidence="1">
    <location>
        <begin position="15"/>
        <end position="36"/>
    </location>
</feature>
<evidence type="ECO:0000313" key="3">
    <source>
        <dbReference type="Proteomes" id="UP000529795"/>
    </source>
</evidence>
<accession>A0A840FDG6</accession>
<keyword evidence="1" id="KW-1133">Transmembrane helix</keyword>
<organism evidence="2 3">
    <name type="scientific">Sphingomonas jinjuensis</name>
    <dbReference type="NCBI Taxonomy" id="535907"/>
    <lineage>
        <taxon>Bacteria</taxon>
        <taxon>Pseudomonadati</taxon>
        <taxon>Pseudomonadota</taxon>
        <taxon>Alphaproteobacteria</taxon>
        <taxon>Sphingomonadales</taxon>
        <taxon>Sphingomonadaceae</taxon>
        <taxon>Sphingomonas</taxon>
    </lineage>
</organism>